<dbReference type="Proteomes" id="UP001595868">
    <property type="component" value="Unassembled WGS sequence"/>
</dbReference>
<gene>
    <name evidence="2" type="ORF">ACFOX0_20775</name>
</gene>
<accession>A0ABV8KQD4</accession>
<dbReference type="EMBL" id="JBHSBN010000015">
    <property type="protein sequence ID" value="MFC4108355.1"/>
    <property type="molecule type" value="Genomic_DNA"/>
</dbReference>
<feature type="compositionally biased region" description="Basic and acidic residues" evidence="1">
    <location>
        <begin position="70"/>
        <end position="79"/>
    </location>
</feature>
<proteinExistence type="predicted"/>
<reference evidence="3" key="1">
    <citation type="journal article" date="2019" name="Int. J. Syst. Evol. Microbiol.">
        <title>The Global Catalogue of Microorganisms (GCM) 10K type strain sequencing project: providing services to taxonomists for standard genome sequencing and annotation.</title>
        <authorList>
            <consortium name="The Broad Institute Genomics Platform"/>
            <consortium name="The Broad Institute Genome Sequencing Center for Infectious Disease"/>
            <person name="Wu L."/>
            <person name="Ma J."/>
        </authorList>
    </citation>
    <scope>NUCLEOTIDE SEQUENCE [LARGE SCALE GENOMIC DNA]</scope>
    <source>
        <strain evidence="3">2902at01</strain>
    </source>
</reference>
<dbReference type="RefSeq" id="WP_377548503.1">
    <property type="nucleotide sequence ID" value="NZ_JBHSBN010000015.1"/>
</dbReference>
<feature type="region of interest" description="Disordered" evidence="1">
    <location>
        <begin position="65"/>
        <end position="94"/>
    </location>
</feature>
<protein>
    <submittedName>
        <fullName evidence="2">Uncharacterized protein</fullName>
    </submittedName>
</protein>
<organism evidence="2 3">
    <name type="scientific">Micromonospora zhanjiangensis</name>
    <dbReference type="NCBI Taxonomy" id="1522057"/>
    <lineage>
        <taxon>Bacteria</taxon>
        <taxon>Bacillati</taxon>
        <taxon>Actinomycetota</taxon>
        <taxon>Actinomycetes</taxon>
        <taxon>Micromonosporales</taxon>
        <taxon>Micromonosporaceae</taxon>
        <taxon>Micromonospora</taxon>
    </lineage>
</organism>
<evidence type="ECO:0000313" key="2">
    <source>
        <dbReference type="EMBL" id="MFC4108355.1"/>
    </source>
</evidence>
<evidence type="ECO:0000256" key="1">
    <source>
        <dbReference type="SAM" id="MobiDB-lite"/>
    </source>
</evidence>
<name>A0ABV8KQD4_9ACTN</name>
<comment type="caution">
    <text evidence="2">The sequence shown here is derived from an EMBL/GenBank/DDBJ whole genome shotgun (WGS) entry which is preliminary data.</text>
</comment>
<keyword evidence="3" id="KW-1185">Reference proteome</keyword>
<evidence type="ECO:0000313" key="3">
    <source>
        <dbReference type="Proteomes" id="UP001595868"/>
    </source>
</evidence>
<sequence>MGVQDPLHQIAERVADCIADSGYAFVEQDNIDELAVALNSFLTEAGIQTHPPQDEPHDRDMVLARPAGADLRRRGDAASDSRGSSPVVRRAGTG</sequence>